<reference evidence="2" key="1">
    <citation type="submission" date="2023-10" db="EMBL/GenBank/DDBJ databases">
        <title>Genome assemblies of two species of porcelain crab, Petrolisthes cinctipes and Petrolisthes manimaculis (Anomura: Porcellanidae).</title>
        <authorList>
            <person name="Angst P."/>
        </authorList>
    </citation>
    <scope>NUCLEOTIDE SEQUENCE</scope>
    <source>
        <strain evidence="2">PB745_01</strain>
        <tissue evidence="2">Gill</tissue>
    </source>
</reference>
<keyword evidence="3" id="KW-1185">Reference proteome</keyword>
<name>A0AAE1FPP8_PETCI</name>
<feature type="compositionally biased region" description="Low complexity" evidence="1">
    <location>
        <begin position="146"/>
        <end position="155"/>
    </location>
</feature>
<dbReference type="AlphaFoldDB" id="A0AAE1FPP8"/>
<comment type="caution">
    <text evidence="2">The sequence shown here is derived from an EMBL/GenBank/DDBJ whole genome shotgun (WGS) entry which is preliminary data.</text>
</comment>
<organism evidence="2 3">
    <name type="scientific">Petrolisthes cinctipes</name>
    <name type="common">Flat porcelain crab</name>
    <dbReference type="NCBI Taxonomy" id="88211"/>
    <lineage>
        <taxon>Eukaryota</taxon>
        <taxon>Metazoa</taxon>
        <taxon>Ecdysozoa</taxon>
        <taxon>Arthropoda</taxon>
        <taxon>Crustacea</taxon>
        <taxon>Multicrustacea</taxon>
        <taxon>Malacostraca</taxon>
        <taxon>Eumalacostraca</taxon>
        <taxon>Eucarida</taxon>
        <taxon>Decapoda</taxon>
        <taxon>Pleocyemata</taxon>
        <taxon>Anomura</taxon>
        <taxon>Galatheoidea</taxon>
        <taxon>Porcellanidae</taxon>
        <taxon>Petrolisthes</taxon>
    </lineage>
</organism>
<evidence type="ECO:0000313" key="3">
    <source>
        <dbReference type="Proteomes" id="UP001286313"/>
    </source>
</evidence>
<dbReference type="EMBL" id="JAWQEG010001574">
    <property type="protein sequence ID" value="KAK3878217.1"/>
    <property type="molecule type" value="Genomic_DNA"/>
</dbReference>
<evidence type="ECO:0000256" key="1">
    <source>
        <dbReference type="SAM" id="MobiDB-lite"/>
    </source>
</evidence>
<proteinExistence type="predicted"/>
<feature type="compositionally biased region" description="Pro residues" evidence="1">
    <location>
        <begin position="120"/>
        <end position="139"/>
    </location>
</feature>
<feature type="region of interest" description="Disordered" evidence="1">
    <location>
        <begin position="98"/>
        <end position="176"/>
    </location>
</feature>
<accession>A0AAE1FPP8</accession>
<sequence length="221" mass="23566">MWLGTGWISLASTRRSRPPPTLSYTLNTRSAPAGWLEPQVNHEDEEGLITSTLRLRFSLQRQLLQEGDVQVACVAEIPNVYREEARDILSTTPPYHASVLGAAPGGQHRSTSLAHGTPSPASPGPPTPLRAPPSTPTPPQVTCLQSSSRSSISSHHPPPPPPASAFSHPSPGRLQSPARLLSPVVTLLQSSCSLKSPMHPPVFTRLASTTLHLSSSSQLRG</sequence>
<dbReference type="Proteomes" id="UP001286313">
    <property type="component" value="Unassembled WGS sequence"/>
</dbReference>
<gene>
    <name evidence="2" type="ORF">Pcinc_017135</name>
</gene>
<evidence type="ECO:0000313" key="2">
    <source>
        <dbReference type="EMBL" id="KAK3878217.1"/>
    </source>
</evidence>
<protein>
    <submittedName>
        <fullName evidence="2">Uncharacterized protein</fullName>
    </submittedName>
</protein>
<dbReference type="PANTHER" id="PTHR21261:SF15">
    <property type="entry name" value="BEATEN PATH IIIA, ISOFORM D-RELATED"/>
    <property type="match status" value="1"/>
</dbReference>
<dbReference type="PANTHER" id="PTHR21261">
    <property type="entry name" value="BEAT PROTEIN"/>
    <property type="match status" value="1"/>
</dbReference>